<accession>A0A811KGS5</accession>
<protein>
    <submittedName>
        <fullName evidence="1">Uncharacterized protein</fullName>
    </submittedName>
</protein>
<evidence type="ECO:0000313" key="2">
    <source>
        <dbReference type="Proteomes" id="UP000614601"/>
    </source>
</evidence>
<dbReference type="Proteomes" id="UP000783686">
    <property type="component" value="Unassembled WGS sequence"/>
</dbReference>
<dbReference type="Proteomes" id="UP000614601">
    <property type="component" value="Unassembled WGS sequence"/>
</dbReference>
<sequence length="103" mass="11851">MANVAEAAGYPEEAKKSYEYTAKMEEETRRLGKVAGKDVEDQLQCLRKVICSMDITKAGLESFIRKLDVFQVEVGGPQEEYDKLWNSHKKVLRRMAEKLPRKN</sequence>
<dbReference type="AlphaFoldDB" id="A0A811KGS5"/>
<reference evidence="1" key="1">
    <citation type="submission" date="2020-09" db="EMBL/GenBank/DDBJ databases">
        <authorList>
            <person name="Kikuchi T."/>
        </authorList>
    </citation>
    <scope>NUCLEOTIDE SEQUENCE</scope>
    <source>
        <strain evidence="1">SH1</strain>
    </source>
</reference>
<keyword evidence="2" id="KW-1185">Reference proteome</keyword>
<proteinExistence type="predicted"/>
<evidence type="ECO:0000313" key="1">
    <source>
        <dbReference type="EMBL" id="CAD5214612.1"/>
    </source>
</evidence>
<comment type="caution">
    <text evidence="1">The sequence shown here is derived from an EMBL/GenBank/DDBJ whole genome shotgun (WGS) entry which is preliminary data.</text>
</comment>
<organism evidence="1 2">
    <name type="scientific">Bursaphelenchus okinawaensis</name>
    <dbReference type="NCBI Taxonomy" id="465554"/>
    <lineage>
        <taxon>Eukaryota</taxon>
        <taxon>Metazoa</taxon>
        <taxon>Ecdysozoa</taxon>
        <taxon>Nematoda</taxon>
        <taxon>Chromadorea</taxon>
        <taxon>Rhabditida</taxon>
        <taxon>Tylenchina</taxon>
        <taxon>Tylenchomorpha</taxon>
        <taxon>Aphelenchoidea</taxon>
        <taxon>Aphelenchoididae</taxon>
        <taxon>Bursaphelenchus</taxon>
    </lineage>
</organism>
<dbReference type="EMBL" id="CAJFCW020000003">
    <property type="protein sequence ID" value="CAG9103003.1"/>
    <property type="molecule type" value="Genomic_DNA"/>
</dbReference>
<dbReference type="EMBL" id="CAJFDH010000003">
    <property type="protein sequence ID" value="CAD5214612.1"/>
    <property type="molecule type" value="Genomic_DNA"/>
</dbReference>
<name>A0A811KGS5_9BILA</name>
<gene>
    <name evidence="1" type="ORF">BOKJ2_LOCUS5680</name>
</gene>